<dbReference type="PANTHER" id="PTHR46586:SF3">
    <property type="entry name" value="ANKYRIN REPEAT-CONTAINING PROTEIN"/>
    <property type="match status" value="1"/>
</dbReference>
<keyword evidence="2" id="KW-1185">Reference proteome</keyword>
<accession>A0AAX4PMC1</accession>
<dbReference type="PANTHER" id="PTHR46586">
    <property type="entry name" value="ANKYRIN REPEAT-CONTAINING PROTEIN"/>
    <property type="match status" value="1"/>
</dbReference>
<evidence type="ECO:0000313" key="2">
    <source>
        <dbReference type="Proteomes" id="UP001472866"/>
    </source>
</evidence>
<evidence type="ECO:0000313" key="1">
    <source>
        <dbReference type="EMBL" id="WZN67287.1"/>
    </source>
</evidence>
<protein>
    <submittedName>
        <fullName evidence="1">Uncharacterized protein</fullName>
    </submittedName>
</protein>
<proteinExistence type="predicted"/>
<organism evidence="1 2">
    <name type="scientific">Chloropicon roscoffensis</name>
    <dbReference type="NCBI Taxonomy" id="1461544"/>
    <lineage>
        <taxon>Eukaryota</taxon>
        <taxon>Viridiplantae</taxon>
        <taxon>Chlorophyta</taxon>
        <taxon>Chloropicophyceae</taxon>
        <taxon>Chloropicales</taxon>
        <taxon>Chloropicaceae</taxon>
        <taxon>Chloropicon</taxon>
    </lineage>
</organism>
<dbReference type="SUPFAM" id="SSF140860">
    <property type="entry name" value="Pseudo ankyrin repeat-like"/>
    <property type="match status" value="2"/>
</dbReference>
<sequence length="476" mass="54549">MQQRVPSLPAEIWALVASELDQQDVFAFAASSRLLRQAQRESGRRLVTHCKRGGGRENYVGYSEAWAFMWSHRFHVSETRELLIQFILRIASANGYVKVLRHWEKSYIDVLAASKFEVDPPFKLWDRMHAILASQGGHLESLEFLRKSALKCPMGKHVCVAAAEQGHLSVLEWAAKHRMPLIENACFGAARGGHVAVLRWLREQDPPCPWNAVTTAAAARAGHLDILKLAILELDPPCVFNEFTFRSAVDGLHLDCCEWLLDQGCATNHHAAFRKLSDRLIQIKLDLGLPRRDEIGHELPLFDPRFLSDEQARRTYVLMGRLIMFDLGWIRAPMECLSWHKDLNEEHDDWIVRMSPGVRYTHTFDVRHICAEHGVEIGERLSCALAKHGWLDFLRWMHRQDPPLDLGEKTCEAAIIGHQLDTLVWLLEQGCPWNRERCRDLAYEHREDLTQGKSSSFSDRFGDSVALFELIDRGEI</sequence>
<dbReference type="InterPro" id="IPR036770">
    <property type="entry name" value="Ankyrin_rpt-contain_sf"/>
</dbReference>
<gene>
    <name evidence="1" type="ORF">HKI87_19g88600</name>
</gene>
<dbReference type="Proteomes" id="UP001472866">
    <property type="component" value="Chromosome 19"/>
</dbReference>
<reference evidence="1 2" key="1">
    <citation type="submission" date="2024-03" db="EMBL/GenBank/DDBJ databases">
        <title>Complete genome sequence of the green alga Chloropicon roscoffensis RCC1871.</title>
        <authorList>
            <person name="Lemieux C."/>
            <person name="Pombert J.-F."/>
            <person name="Otis C."/>
            <person name="Turmel M."/>
        </authorList>
    </citation>
    <scope>NUCLEOTIDE SEQUENCE [LARGE SCALE GENOMIC DNA]</scope>
    <source>
        <strain evidence="1 2">RCC1871</strain>
    </source>
</reference>
<dbReference type="Gene3D" id="1.25.40.20">
    <property type="entry name" value="Ankyrin repeat-containing domain"/>
    <property type="match status" value="1"/>
</dbReference>
<name>A0AAX4PMC1_9CHLO</name>
<dbReference type="EMBL" id="CP151519">
    <property type="protein sequence ID" value="WZN67287.1"/>
    <property type="molecule type" value="Genomic_DNA"/>
</dbReference>
<dbReference type="InterPro" id="IPR052050">
    <property type="entry name" value="SecEffector_AnkRepeat"/>
</dbReference>
<dbReference type="AlphaFoldDB" id="A0AAX4PMC1"/>